<evidence type="ECO:0000313" key="4">
    <source>
        <dbReference type="EMBL" id="MER5076804.1"/>
    </source>
</evidence>
<evidence type="ECO:0000256" key="2">
    <source>
        <dbReference type="ARBA" id="ARBA00023043"/>
    </source>
</evidence>
<comment type="caution">
    <text evidence="4">The sequence shown here is derived from an EMBL/GenBank/DDBJ whole genome shotgun (WGS) entry which is preliminary data.</text>
</comment>
<dbReference type="Pfam" id="PF12796">
    <property type="entry name" value="Ank_2"/>
    <property type="match status" value="1"/>
</dbReference>
<sequence>MSSINQNMQIEPDNQIAMIQEIISIYLKKKGSLPQCAHQMEEPEQLSFQQFFGRDPQNYDYLMGLIAYGAYFSDWENRYGVERLNHQQLSDIGVDPRLLSDKAIGFEAHICRMNDLYIISFAGSNELIDFYADIRQGIGCFEPQYFQAVNLTNVLFNASKGNMICVGHSLGGGLATFASLASQTPCIGYTPAGIAKNTLRQIGMDYQEAKKMAENGLSRFYVVRYDWLDLLQSLSPFPSALGSRILLDYYDDRKSWRDWLPHRIVTRNFIAHTMPKILKMMCHFAPWSNYQKVVNDDFDKQLEEFSCNVSSSHDHYTECWQNCCENSIRQGNITEFSRLVAISNKTAQFDELVSYTVRSTDPEFMQILLNSFYAKEIKKTHLADNRSYLHLAAQSGRLEQSKVLLQSGFAVNVVDDFGNTPLHDALGSHALSVAEYLLNKGADWRVKNHRGYNCRDVLKNHMVKADWLSSQGRIIRERLMAKMS</sequence>
<reference evidence="4 5" key="1">
    <citation type="submission" date="2021-04" db="EMBL/GenBank/DDBJ databases">
        <title>Determining the burden of carbapenem-resistant Enterobacterales from a tertiary public heath setting in Bangladesh: a clinical, epidemiological, and molecular study.</title>
        <authorList>
            <person name="Farzana R."/>
            <person name="Walsh T.R."/>
        </authorList>
    </citation>
    <scope>NUCLEOTIDE SEQUENCE [LARGE SCALE GENOMIC DNA]</scope>
    <source>
        <strain evidence="5">dmpro_s316</strain>
    </source>
</reference>
<protein>
    <submittedName>
        <fullName evidence="4">Ankyrin repeat domain-containing protein</fullName>
    </submittedName>
</protein>
<accession>A0ABD5L7L2</accession>
<keyword evidence="1" id="KW-0677">Repeat</keyword>
<dbReference type="SMART" id="SM00248">
    <property type="entry name" value="ANK"/>
    <property type="match status" value="2"/>
</dbReference>
<dbReference type="PANTHER" id="PTHR24171">
    <property type="entry name" value="ANKYRIN REPEAT DOMAIN-CONTAINING PROTEIN 39-RELATED"/>
    <property type="match status" value="1"/>
</dbReference>
<dbReference type="PROSITE" id="PS50297">
    <property type="entry name" value="ANK_REP_REGION"/>
    <property type="match status" value="2"/>
</dbReference>
<organism evidence="4 5">
    <name type="scientific">Providencia stuartii</name>
    <dbReference type="NCBI Taxonomy" id="588"/>
    <lineage>
        <taxon>Bacteria</taxon>
        <taxon>Pseudomonadati</taxon>
        <taxon>Pseudomonadota</taxon>
        <taxon>Gammaproteobacteria</taxon>
        <taxon>Enterobacterales</taxon>
        <taxon>Morganellaceae</taxon>
        <taxon>Providencia</taxon>
    </lineage>
</organism>
<dbReference type="PROSITE" id="PS50088">
    <property type="entry name" value="ANK_REPEAT"/>
    <property type="match status" value="2"/>
</dbReference>
<dbReference type="RefSeq" id="WP_350588778.1">
    <property type="nucleotide sequence ID" value="NZ_JAGSRH010000009.1"/>
</dbReference>
<dbReference type="SUPFAM" id="SSF53474">
    <property type="entry name" value="alpha/beta-Hydrolases"/>
    <property type="match status" value="1"/>
</dbReference>
<dbReference type="InterPro" id="IPR002110">
    <property type="entry name" value="Ankyrin_rpt"/>
</dbReference>
<feature type="repeat" description="ANK" evidence="3">
    <location>
        <begin position="417"/>
        <end position="449"/>
    </location>
</feature>
<evidence type="ECO:0000256" key="1">
    <source>
        <dbReference type="ARBA" id="ARBA00022737"/>
    </source>
</evidence>
<keyword evidence="2 3" id="KW-0040">ANK repeat</keyword>
<dbReference type="InterPro" id="IPR029058">
    <property type="entry name" value="AB_hydrolase_fold"/>
</dbReference>
<dbReference type="EMBL" id="JAGSRH010000009">
    <property type="protein sequence ID" value="MER5076804.1"/>
    <property type="molecule type" value="Genomic_DNA"/>
</dbReference>
<dbReference type="InterPro" id="IPR036770">
    <property type="entry name" value="Ankyrin_rpt-contain_sf"/>
</dbReference>
<dbReference type="AlphaFoldDB" id="A0ABD5L7L2"/>
<evidence type="ECO:0000313" key="5">
    <source>
        <dbReference type="Proteomes" id="UP001495779"/>
    </source>
</evidence>
<dbReference type="SUPFAM" id="SSF48403">
    <property type="entry name" value="Ankyrin repeat"/>
    <property type="match status" value="1"/>
</dbReference>
<gene>
    <name evidence="4" type="ORF">KDV35_08030</name>
</gene>
<feature type="repeat" description="ANK" evidence="3">
    <location>
        <begin position="384"/>
        <end position="416"/>
    </location>
</feature>
<evidence type="ECO:0000256" key="3">
    <source>
        <dbReference type="PROSITE-ProRule" id="PRU00023"/>
    </source>
</evidence>
<proteinExistence type="predicted"/>
<name>A0ABD5L7L2_PROST</name>
<dbReference type="Pfam" id="PF26363">
    <property type="entry name" value="Phospholipase-like"/>
    <property type="match status" value="1"/>
</dbReference>
<dbReference type="Proteomes" id="UP001495779">
    <property type="component" value="Unassembled WGS sequence"/>
</dbReference>
<dbReference type="Gene3D" id="1.25.40.20">
    <property type="entry name" value="Ankyrin repeat-containing domain"/>
    <property type="match status" value="1"/>
</dbReference>